<dbReference type="SUPFAM" id="SSF141868">
    <property type="entry name" value="EAL domain-like"/>
    <property type="match status" value="1"/>
</dbReference>
<dbReference type="Gene3D" id="3.30.70.270">
    <property type="match status" value="1"/>
</dbReference>
<proteinExistence type="predicted"/>
<name>A0A2W1JHA0_9CYAN</name>
<dbReference type="CDD" id="cd01949">
    <property type="entry name" value="GGDEF"/>
    <property type="match status" value="1"/>
</dbReference>
<feature type="domain" description="GGDEF" evidence="5">
    <location>
        <begin position="219"/>
        <end position="354"/>
    </location>
</feature>
<dbReference type="SMART" id="SM00052">
    <property type="entry name" value="EAL"/>
    <property type="match status" value="1"/>
</dbReference>
<organism evidence="6 7">
    <name type="scientific">Acaryochloris thomasi RCC1774</name>
    <dbReference type="NCBI Taxonomy" id="1764569"/>
    <lineage>
        <taxon>Bacteria</taxon>
        <taxon>Bacillati</taxon>
        <taxon>Cyanobacteriota</taxon>
        <taxon>Cyanophyceae</taxon>
        <taxon>Acaryochloridales</taxon>
        <taxon>Acaryochloridaceae</taxon>
        <taxon>Acaryochloris</taxon>
        <taxon>Acaryochloris thomasi</taxon>
    </lineage>
</organism>
<feature type="coiled-coil region" evidence="2">
    <location>
        <begin position="124"/>
        <end position="183"/>
    </location>
</feature>
<dbReference type="CDD" id="cd19920">
    <property type="entry name" value="REC_PA4781-like"/>
    <property type="match status" value="1"/>
</dbReference>
<evidence type="ECO:0000259" key="3">
    <source>
        <dbReference type="PROSITE" id="PS50110"/>
    </source>
</evidence>
<protein>
    <submittedName>
        <fullName evidence="6">Cyclic di-GMP phosphodiesterase Gmr</fullName>
        <ecNumber evidence="6">3.1.4.52</ecNumber>
    </submittedName>
</protein>
<dbReference type="EC" id="3.1.4.52" evidence="6"/>
<dbReference type="GO" id="GO:0000160">
    <property type="term" value="P:phosphorelay signal transduction system"/>
    <property type="evidence" value="ECO:0007669"/>
    <property type="project" value="InterPro"/>
</dbReference>
<dbReference type="Pfam" id="PF00072">
    <property type="entry name" value="Response_reg"/>
    <property type="match status" value="1"/>
</dbReference>
<sequence>MASKGLVLIVDDTPNNIQILSEALIQQGYQVRGAVNGSMSLISVKHLRPDVILLDIKMSDMDGYEVCRQLKSDPETASIPVIFISALDDALNKVKAFAVGGVDYVTKPFQFPEVLARIENQLTIGRLQDDLQSQNLRLQQEVRERIAVEAQVHRLNAELEERVKQRTLQLEQEIVEREQAQEQLRYRAMHDPLTRLPNRTLLMQCLEEAIDKTQQSSGFAFAVLFLDCDRFKIVNDSLGHFVGDQFLIAIAERLQCCLPPETTLARLGGDEFTVLLDDLSQLSEATAVAQTIQAALSAPFQIDGHEFFITASIGIVHSCWGYLTPVDILRDADTAMYRAKAQGRNGSRYQVFDPSMHADAQTSLLLDTDLHRAIERQEFFLHYQPIVSLATGEIQGFEALVRWQHPERGPVSPGDFIPVAEETGLIVPIGQWVFREACRQLKTWQHQKLLRGPMYICINLSVKQFSQPDLIEQIDQVLQETGLEGRYLKLEITESAIMNNSTSAAEILERLSDRNIQLSIDDFGTGYSSLSYLHYFPVDTLKVDRSFINSMAQTHKTPAIVQAIITLAHNLGMDVVAEGIETPEQRHRLAELGCQYGQGYLFSKPVDTQAVVGMLSHRDQILLGS</sequence>
<evidence type="ECO:0000259" key="5">
    <source>
        <dbReference type="PROSITE" id="PS50887"/>
    </source>
</evidence>
<keyword evidence="2" id="KW-0175">Coiled coil</keyword>
<dbReference type="InterPro" id="IPR001633">
    <property type="entry name" value="EAL_dom"/>
</dbReference>
<feature type="domain" description="Response regulatory" evidence="3">
    <location>
        <begin position="6"/>
        <end position="122"/>
    </location>
</feature>
<dbReference type="CDD" id="cd01948">
    <property type="entry name" value="EAL"/>
    <property type="match status" value="1"/>
</dbReference>
<evidence type="ECO:0000313" key="7">
    <source>
        <dbReference type="Proteomes" id="UP000248857"/>
    </source>
</evidence>
<dbReference type="SMART" id="SM00267">
    <property type="entry name" value="GGDEF"/>
    <property type="match status" value="1"/>
</dbReference>
<dbReference type="PANTHER" id="PTHR44757">
    <property type="entry name" value="DIGUANYLATE CYCLASE DGCP"/>
    <property type="match status" value="1"/>
</dbReference>
<dbReference type="InterPro" id="IPR043128">
    <property type="entry name" value="Rev_trsase/Diguanyl_cyclase"/>
</dbReference>
<dbReference type="InterPro" id="IPR000160">
    <property type="entry name" value="GGDEF_dom"/>
</dbReference>
<accession>A0A2W1JHA0</accession>
<keyword evidence="1" id="KW-0597">Phosphoprotein</keyword>
<dbReference type="InterPro" id="IPR052155">
    <property type="entry name" value="Biofilm_reg_signaling"/>
</dbReference>
<evidence type="ECO:0000256" key="2">
    <source>
        <dbReference type="SAM" id="Coils"/>
    </source>
</evidence>
<feature type="modified residue" description="4-aspartylphosphate" evidence="1">
    <location>
        <position position="55"/>
    </location>
</feature>
<dbReference type="PANTHER" id="PTHR44757:SF2">
    <property type="entry name" value="BIOFILM ARCHITECTURE MAINTENANCE PROTEIN MBAA"/>
    <property type="match status" value="1"/>
</dbReference>
<dbReference type="NCBIfam" id="TIGR00254">
    <property type="entry name" value="GGDEF"/>
    <property type="match status" value="1"/>
</dbReference>
<dbReference type="GO" id="GO:0071111">
    <property type="term" value="F:cyclic-guanylate-specific phosphodiesterase activity"/>
    <property type="evidence" value="ECO:0007669"/>
    <property type="project" value="UniProtKB-EC"/>
</dbReference>
<dbReference type="InterPro" id="IPR001789">
    <property type="entry name" value="Sig_transdc_resp-reg_receiver"/>
</dbReference>
<dbReference type="SMART" id="SM00448">
    <property type="entry name" value="REC"/>
    <property type="match status" value="1"/>
</dbReference>
<evidence type="ECO:0000313" key="6">
    <source>
        <dbReference type="EMBL" id="PZD72939.1"/>
    </source>
</evidence>
<dbReference type="InterPro" id="IPR035919">
    <property type="entry name" value="EAL_sf"/>
</dbReference>
<dbReference type="PROSITE" id="PS50110">
    <property type="entry name" value="RESPONSE_REGULATORY"/>
    <property type="match status" value="1"/>
</dbReference>
<dbReference type="InterPro" id="IPR011006">
    <property type="entry name" value="CheY-like_superfamily"/>
</dbReference>
<dbReference type="InterPro" id="IPR029787">
    <property type="entry name" value="Nucleotide_cyclase"/>
</dbReference>
<dbReference type="SUPFAM" id="SSF52172">
    <property type="entry name" value="CheY-like"/>
    <property type="match status" value="1"/>
</dbReference>
<dbReference type="FunFam" id="3.20.20.450:FF:000001">
    <property type="entry name" value="Cyclic di-GMP phosphodiesterase yahA"/>
    <property type="match status" value="1"/>
</dbReference>
<dbReference type="PROSITE" id="PS50883">
    <property type="entry name" value="EAL"/>
    <property type="match status" value="1"/>
</dbReference>
<dbReference type="PROSITE" id="PS50887">
    <property type="entry name" value="GGDEF"/>
    <property type="match status" value="1"/>
</dbReference>
<dbReference type="EMBL" id="PQWO01000007">
    <property type="protein sequence ID" value="PZD72939.1"/>
    <property type="molecule type" value="Genomic_DNA"/>
</dbReference>
<dbReference type="Pfam" id="PF00563">
    <property type="entry name" value="EAL"/>
    <property type="match status" value="1"/>
</dbReference>
<reference evidence="6 7" key="1">
    <citation type="journal article" date="2018" name="Sci. Rep.">
        <title>A novel species of the marine cyanobacterium Acaryochloris with a unique pigment content and lifestyle.</title>
        <authorList>
            <person name="Partensky F."/>
            <person name="Six C."/>
            <person name="Ratin M."/>
            <person name="Garczarek L."/>
            <person name="Vaulot D."/>
            <person name="Probert I."/>
            <person name="Calteau A."/>
            <person name="Gourvil P."/>
            <person name="Marie D."/>
            <person name="Grebert T."/>
            <person name="Bouchier C."/>
            <person name="Le Panse S."/>
            <person name="Gachenot M."/>
            <person name="Rodriguez F."/>
            <person name="Garrido J.L."/>
        </authorList>
    </citation>
    <scope>NUCLEOTIDE SEQUENCE [LARGE SCALE GENOMIC DNA]</scope>
    <source>
        <strain evidence="6 7">RCC1774</strain>
    </source>
</reference>
<keyword evidence="6" id="KW-0378">Hydrolase</keyword>
<evidence type="ECO:0000256" key="1">
    <source>
        <dbReference type="PROSITE-ProRule" id="PRU00169"/>
    </source>
</evidence>
<dbReference type="Gene3D" id="3.40.50.2300">
    <property type="match status" value="1"/>
</dbReference>
<dbReference type="SUPFAM" id="SSF55073">
    <property type="entry name" value="Nucleotide cyclase"/>
    <property type="match status" value="1"/>
</dbReference>
<evidence type="ECO:0000259" key="4">
    <source>
        <dbReference type="PROSITE" id="PS50883"/>
    </source>
</evidence>
<comment type="caution">
    <text evidence="6">The sequence shown here is derived from an EMBL/GenBank/DDBJ whole genome shotgun (WGS) entry which is preliminary data.</text>
</comment>
<feature type="domain" description="EAL" evidence="4">
    <location>
        <begin position="363"/>
        <end position="619"/>
    </location>
</feature>
<dbReference type="AlphaFoldDB" id="A0A2W1JHA0"/>
<dbReference type="Proteomes" id="UP000248857">
    <property type="component" value="Unassembled WGS sequence"/>
</dbReference>
<gene>
    <name evidence="6" type="primary">gmr_4</name>
    <name evidence="6" type="ORF">C1752_02844</name>
</gene>
<dbReference type="Gene3D" id="3.20.20.450">
    <property type="entry name" value="EAL domain"/>
    <property type="match status" value="1"/>
</dbReference>
<dbReference type="Pfam" id="PF00990">
    <property type="entry name" value="GGDEF"/>
    <property type="match status" value="1"/>
</dbReference>
<keyword evidence="7" id="KW-1185">Reference proteome</keyword>